<dbReference type="Gramene" id="PGSC0003DMT400086028">
    <property type="protein sequence ID" value="PGSC0003DMT400086028"/>
    <property type="gene ID" value="PGSC0003DMG400035599"/>
</dbReference>
<reference evidence="2" key="2">
    <citation type="submission" date="2015-06" db="UniProtKB">
        <authorList>
            <consortium name="EnsemblPlants"/>
        </authorList>
    </citation>
    <scope>IDENTIFICATION</scope>
    <source>
        <strain evidence="2">DM1-3 516 R44</strain>
    </source>
</reference>
<feature type="compositionally biased region" description="Basic and acidic residues" evidence="1">
    <location>
        <begin position="64"/>
        <end position="84"/>
    </location>
</feature>
<reference evidence="3" key="1">
    <citation type="journal article" date="2011" name="Nature">
        <title>Genome sequence and analysis of the tuber crop potato.</title>
        <authorList>
            <consortium name="The Potato Genome Sequencing Consortium"/>
        </authorList>
    </citation>
    <scope>NUCLEOTIDE SEQUENCE [LARGE SCALE GENOMIC DNA]</scope>
    <source>
        <strain evidence="3">cv. DM1-3 516 R44</strain>
    </source>
</reference>
<protein>
    <submittedName>
        <fullName evidence="2">Uncharacterized protein</fullName>
    </submittedName>
</protein>
<evidence type="ECO:0000256" key="1">
    <source>
        <dbReference type="SAM" id="MobiDB-lite"/>
    </source>
</evidence>
<dbReference type="AlphaFoldDB" id="M1DAU5"/>
<dbReference type="Proteomes" id="UP000011115">
    <property type="component" value="Unassembled WGS sequence"/>
</dbReference>
<evidence type="ECO:0000313" key="3">
    <source>
        <dbReference type="Proteomes" id="UP000011115"/>
    </source>
</evidence>
<dbReference type="HOGENOM" id="CLU_2531869_0_0_1"/>
<dbReference type="EnsemblPlants" id="PGSC0003DMT400086028">
    <property type="protein sequence ID" value="PGSC0003DMT400086028"/>
    <property type="gene ID" value="PGSC0003DMG400035599"/>
</dbReference>
<dbReference type="PaxDb" id="4113-PGSC0003DMT400086028"/>
<proteinExistence type="predicted"/>
<evidence type="ECO:0000313" key="2">
    <source>
        <dbReference type="EnsemblPlants" id="PGSC0003DMT400086028"/>
    </source>
</evidence>
<dbReference type="InParanoid" id="M1DAU5"/>
<name>M1DAU5_SOLTU</name>
<keyword evidence="3" id="KW-1185">Reference proteome</keyword>
<feature type="compositionally biased region" description="Low complexity" evidence="1">
    <location>
        <begin position="53"/>
        <end position="63"/>
    </location>
</feature>
<sequence length="84" mass="9206">MRKPFRISPFTVYESPATAGDSTPQRLRLSGRHVALAGSGCENLDAFVSRPDAARAAAPGRGKLAPERDRRDKIMVRLDQEPSE</sequence>
<organism evidence="2 3">
    <name type="scientific">Solanum tuberosum</name>
    <name type="common">Potato</name>
    <dbReference type="NCBI Taxonomy" id="4113"/>
    <lineage>
        <taxon>Eukaryota</taxon>
        <taxon>Viridiplantae</taxon>
        <taxon>Streptophyta</taxon>
        <taxon>Embryophyta</taxon>
        <taxon>Tracheophyta</taxon>
        <taxon>Spermatophyta</taxon>
        <taxon>Magnoliopsida</taxon>
        <taxon>eudicotyledons</taxon>
        <taxon>Gunneridae</taxon>
        <taxon>Pentapetalae</taxon>
        <taxon>asterids</taxon>
        <taxon>lamiids</taxon>
        <taxon>Solanales</taxon>
        <taxon>Solanaceae</taxon>
        <taxon>Solanoideae</taxon>
        <taxon>Solaneae</taxon>
        <taxon>Solanum</taxon>
    </lineage>
</organism>
<accession>M1DAU5</accession>
<feature type="region of interest" description="Disordered" evidence="1">
    <location>
        <begin position="53"/>
        <end position="84"/>
    </location>
</feature>